<dbReference type="Proteomes" id="UP001458880">
    <property type="component" value="Unassembled WGS sequence"/>
</dbReference>
<dbReference type="GO" id="GO:0004523">
    <property type="term" value="F:RNA-DNA hybrid ribonuclease activity"/>
    <property type="evidence" value="ECO:0007669"/>
    <property type="project" value="InterPro"/>
</dbReference>
<dbReference type="AlphaFoldDB" id="A0AAW1KM26"/>
<keyword evidence="3" id="KW-1185">Reference proteome</keyword>
<evidence type="ECO:0000313" key="2">
    <source>
        <dbReference type="EMBL" id="KAK9720759.1"/>
    </source>
</evidence>
<organism evidence="2 3">
    <name type="scientific">Popillia japonica</name>
    <name type="common">Japanese beetle</name>
    <dbReference type="NCBI Taxonomy" id="7064"/>
    <lineage>
        <taxon>Eukaryota</taxon>
        <taxon>Metazoa</taxon>
        <taxon>Ecdysozoa</taxon>
        <taxon>Arthropoda</taxon>
        <taxon>Hexapoda</taxon>
        <taxon>Insecta</taxon>
        <taxon>Pterygota</taxon>
        <taxon>Neoptera</taxon>
        <taxon>Endopterygota</taxon>
        <taxon>Coleoptera</taxon>
        <taxon>Polyphaga</taxon>
        <taxon>Scarabaeiformia</taxon>
        <taxon>Scarabaeidae</taxon>
        <taxon>Rutelinae</taxon>
        <taxon>Popillia</taxon>
    </lineage>
</organism>
<evidence type="ECO:0000313" key="3">
    <source>
        <dbReference type="Proteomes" id="UP001458880"/>
    </source>
</evidence>
<dbReference type="GO" id="GO:0003676">
    <property type="term" value="F:nucleic acid binding"/>
    <property type="evidence" value="ECO:0007669"/>
    <property type="project" value="InterPro"/>
</dbReference>
<dbReference type="Gene3D" id="3.30.420.10">
    <property type="entry name" value="Ribonuclease H-like superfamily/Ribonuclease H"/>
    <property type="match status" value="1"/>
</dbReference>
<dbReference type="InterPro" id="IPR036397">
    <property type="entry name" value="RNaseH_sf"/>
</dbReference>
<dbReference type="Pfam" id="PF00075">
    <property type="entry name" value="RNase_H"/>
    <property type="match status" value="1"/>
</dbReference>
<dbReference type="EMBL" id="JASPKY010000207">
    <property type="protein sequence ID" value="KAK9720759.1"/>
    <property type="molecule type" value="Genomic_DNA"/>
</dbReference>
<dbReference type="InterPro" id="IPR012337">
    <property type="entry name" value="RNaseH-like_sf"/>
</dbReference>
<gene>
    <name evidence="2" type="ORF">QE152_g21918</name>
</gene>
<accession>A0AAW1KM26</accession>
<proteinExistence type="predicted"/>
<comment type="caution">
    <text evidence="2">The sequence shown here is derived from an EMBL/GenBank/DDBJ whole genome shotgun (WGS) entry which is preliminary data.</text>
</comment>
<dbReference type="PROSITE" id="PS50879">
    <property type="entry name" value="RNASE_H_1"/>
    <property type="match status" value="1"/>
</dbReference>
<sequence length="124" mass="14012">MCIFTDGAKNKVGTACAFFIPSKGYSKQYPLPNEASVFTAEAFAIKQALQYIQICNSKRFTILSDSKRVLISLLHLNGHSSPIIVEIAQLNYDLKKHNKTVNYIWIKGHSDIYFNEVVDRLAID</sequence>
<reference evidence="2 3" key="1">
    <citation type="journal article" date="2024" name="BMC Genomics">
        <title>De novo assembly and annotation of Popillia japonica's genome with initial clues to its potential as an invasive pest.</title>
        <authorList>
            <person name="Cucini C."/>
            <person name="Boschi S."/>
            <person name="Funari R."/>
            <person name="Cardaioli E."/>
            <person name="Iannotti N."/>
            <person name="Marturano G."/>
            <person name="Paoli F."/>
            <person name="Bruttini M."/>
            <person name="Carapelli A."/>
            <person name="Frati F."/>
            <person name="Nardi F."/>
        </authorList>
    </citation>
    <scope>NUCLEOTIDE SEQUENCE [LARGE SCALE GENOMIC DNA]</scope>
    <source>
        <strain evidence="2">DMR45628</strain>
    </source>
</reference>
<protein>
    <submittedName>
        <fullName evidence="2">RNase H</fullName>
    </submittedName>
</protein>
<name>A0AAW1KM26_POPJA</name>
<dbReference type="SUPFAM" id="SSF53098">
    <property type="entry name" value="Ribonuclease H-like"/>
    <property type="match status" value="1"/>
</dbReference>
<dbReference type="CDD" id="cd09276">
    <property type="entry name" value="Rnase_HI_RT_non_LTR"/>
    <property type="match status" value="1"/>
</dbReference>
<evidence type="ECO:0000259" key="1">
    <source>
        <dbReference type="PROSITE" id="PS50879"/>
    </source>
</evidence>
<dbReference type="InterPro" id="IPR002156">
    <property type="entry name" value="RNaseH_domain"/>
</dbReference>
<feature type="domain" description="RNase H type-1" evidence="1">
    <location>
        <begin position="1"/>
        <end position="124"/>
    </location>
</feature>